<dbReference type="PANTHER" id="PTHR10357">
    <property type="entry name" value="ALPHA-AMYLASE FAMILY MEMBER"/>
    <property type="match status" value="1"/>
</dbReference>
<dbReference type="InterPro" id="IPR006047">
    <property type="entry name" value="GH13_cat_dom"/>
</dbReference>
<dbReference type="SUPFAM" id="SSF51445">
    <property type="entry name" value="(Trans)glycosidases"/>
    <property type="match status" value="1"/>
</dbReference>
<dbReference type="Gene3D" id="3.20.20.80">
    <property type="entry name" value="Glycosidases"/>
    <property type="match status" value="4"/>
</dbReference>
<evidence type="ECO:0000313" key="2">
    <source>
        <dbReference type="EMBL" id="STX50375.1"/>
    </source>
</evidence>
<reference evidence="2 3" key="1">
    <citation type="submission" date="2018-06" db="EMBL/GenBank/DDBJ databases">
        <authorList>
            <consortium name="Pathogen Informatics"/>
            <person name="Doyle S."/>
        </authorList>
    </citation>
    <scope>NUCLEOTIDE SEQUENCE [LARGE SCALE GENOMIC DNA]</scope>
    <source>
        <strain evidence="2 3">NCTC13316</strain>
    </source>
</reference>
<evidence type="ECO:0000313" key="3">
    <source>
        <dbReference type="Proteomes" id="UP000254794"/>
    </source>
</evidence>
<dbReference type="Pfam" id="PF00128">
    <property type="entry name" value="Alpha-amylase"/>
    <property type="match status" value="1"/>
</dbReference>
<dbReference type="OrthoDB" id="9761577at2"/>
<feature type="domain" description="Glycosyl hydrolase family 13 catalytic" evidence="1">
    <location>
        <begin position="7"/>
        <end position="335"/>
    </location>
</feature>
<dbReference type="CDD" id="cd11336">
    <property type="entry name" value="AmyAc_MTSase"/>
    <property type="match status" value="1"/>
</dbReference>
<dbReference type="InterPro" id="IPR017853">
    <property type="entry name" value="GH"/>
</dbReference>
<accession>A0A378JGS2</accession>
<dbReference type="GO" id="GO:0005992">
    <property type="term" value="P:trehalose biosynthetic process"/>
    <property type="evidence" value="ECO:0007669"/>
    <property type="project" value="TreeGrafter"/>
</dbReference>
<keyword evidence="2" id="KW-0413">Isomerase</keyword>
<dbReference type="EMBL" id="UGOD01000001">
    <property type="protein sequence ID" value="STX50375.1"/>
    <property type="molecule type" value="Genomic_DNA"/>
</dbReference>
<dbReference type="RefSeq" id="WP_115330098.1">
    <property type="nucleotide sequence ID" value="NZ_CAAAHP010000004.1"/>
</dbReference>
<sequence>MRIPLATYRVQLNKDLPFEKVESLLDFFKKLGISDIYTSPILQAQPGSTHGYDATNYEEINQDLGGYDGFKHFCLTLQEKGLNLCVDIVPNHMASTEHNNYWQDVLKKREKSDFAFLFDVNWTHSTQDKLVYRRFFDINELVCMRVEDPNVFAKTHQLLFSLIKQKLIQGLRIDHIDGLRNPAHYLKSLKEHTASDFYIVVEKILGFAETLPETWLIDGTTGYDFLNRLNQVYVKPSGLKKIIASYGSLTQSTKTVEQIRQESIILVLEKLFNTEFQNLVTALQELIGEKDHEIGIILLQICALMPIYRIYGNLDFYSYQEKELINNILERVNTKRRDLLEKIQQVLLLDFDGNQDEQKQRCAKWLSNWQVLTGPLMAKGFEDTTCYRYNAFLSLNEVGSAPEYFSRAGDLQDFHSYNALKQEKWPNSLNTTSTHDTKRSEDMRARLNVLSEISEEWISTLRLWMEQNQSKKAIVNQQLAPDNTDEIMLYQTLIGIWPFNGINQTLKERINTFLIKALRERKCHTTWFAPNEAYEKAVINFFESLFDDPWFLKSFTMLQKKVAFFGMYNSLSQVVLKITSPGAPDFYQGCESWCFSLVDPDNRSLIDYNHITSLLSEEPLPDLLKTWEDGRIKLNTMRKLLEIRNRFKNVFMYGKYIPLEVQGNLAKHVIAFAREFDNSYIVVVTLRWISQLISPFTSWSNLAFNQDDKIILPKMYNRAFHSLLTGDEILSTDDSILMADVLEKLPFNIL</sequence>
<dbReference type="Proteomes" id="UP000254794">
    <property type="component" value="Unassembled WGS sequence"/>
</dbReference>
<dbReference type="PANTHER" id="PTHR10357:SF216">
    <property type="entry name" value="MALTOOLIGOSYL TREHALOSE SYNTHASE-RELATED"/>
    <property type="match status" value="1"/>
</dbReference>
<evidence type="ECO:0000259" key="1">
    <source>
        <dbReference type="SMART" id="SM00642"/>
    </source>
</evidence>
<proteinExistence type="predicted"/>
<dbReference type="GO" id="GO:0030980">
    <property type="term" value="P:alpha-glucan catabolic process"/>
    <property type="evidence" value="ECO:0007669"/>
    <property type="project" value="TreeGrafter"/>
</dbReference>
<gene>
    <name evidence="2" type="primary">treY</name>
    <name evidence="2" type="ORF">NCTC13316_00456</name>
</gene>
<keyword evidence="3" id="KW-1185">Reference proteome</keyword>
<dbReference type="AlphaFoldDB" id="A0A378JGS2"/>
<dbReference type="GO" id="GO:0047470">
    <property type="term" value="F:(1,4)-alpha-D-glucan 1-alpha-D-glucosylmutase activity"/>
    <property type="evidence" value="ECO:0007669"/>
    <property type="project" value="UniProtKB-EC"/>
</dbReference>
<dbReference type="EC" id="5.4.99.15" evidence="2"/>
<dbReference type="InterPro" id="IPR012767">
    <property type="entry name" value="Trehalose_TreY"/>
</dbReference>
<name>A0A378JGS2_9GAMM</name>
<protein>
    <submittedName>
        <fullName evidence="2">Maltooligosyl trehalose synthase</fullName>
        <ecNumber evidence="2">5.4.99.15</ecNumber>
    </submittedName>
</protein>
<dbReference type="SMART" id="SM00642">
    <property type="entry name" value="Aamy"/>
    <property type="match status" value="1"/>
</dbReference>
<organism evidence="2 3">
    <name type="scientific">Legionella busanensis</name>
    <dbReference type="NCBI Taxonomy" id="190655"/>
    <lineage>
        <taxon>Bacteria</taxon>
        <taxon>Pseudomonadati</taxon>
        <taxon>Pseudomonadota</taxon>
        <taxon>Gammaproteobacteria</taxon>
        <taxon>Legionellales</taxon>
        <taxon>Legionellaceae</taxon>
        <taxon>Legionella</taxon>
    </lineage>
</organism>
<dbReference type="NCBIfam" id="TIGR02401">
    <property type="entry name" value="trehalose_TreY"/>
    <property type="match status" value="1"/>
</dbReference>